<sequence length="279" mass="29675">MTALWDSDANWRYARGVARALAGAVLFGLPLLMTMEMWSLGMNVEPRRLALFLLANFLLLVILSRFGGFEPTSSVTEDILDALAAYAIGMVASTAVLFLLALANTSIPPDEMLGMIAIQSIPTSFGAMITRKQFSAGGGESEEDQEARTAGYAGQLFLMMAGALFLAFNIAPTEEVLLIAFKMTPWHSLALAGVSLFVLHALVFNVGLTGQEAAPEGYGAGRVFLIFTVPGYAIAILMSLYVLWTFGRLDHGDLASIAESATVLGFPASIGAAIARLVV</sequence>
<feature type="transmembrane region" description="Helical" evidence="1">
    <location>
        <begin position="79"/>
        <end position="100"/>
    </location>
</feature>
<reference evidence="2" key="1">
    <citation type="submission" date="2014-08" db="EMBL/GenBank/DDBJ databases">
        <title>Draft genome sequences of Sphingobium herbicidovorans.</title>
        <authorList>
            <person name="Gan H.M."/>
            <person name="Gan H.Y."/>
            <person name="Savka M.A."/>
        </authorList>
    </citation>
    <scope>NUCLEOTIDE SEQUENCE [LARGE SCALE GENOMIC DNA]</scope>
    <source>
        <strain evidence="2">NBRC 16415</strain>
    </source>
</reference>
<comment type="caution">
    <text evidence="2">The sequence shown here is derived from an EMBL/GenBank/DDBJ whole genome shotgun (WGS) entry which is preliminary data.</text>
</comment>
<dbReference type="EMBL" id="JFZA02000018">
    <property type="protein sequence ID" value="KFG89928.1"/>
    <property type="molecule type" value="Genomic_DNA"/>
</dbReference>
<feature type="transmembrane region" description="Helical" evidence="1">
    <location>
        <begin position="223"/>
        <end position="244"/>
    </location>
</feature>
<feature type="transmembrane region" description="Helical" evidence="1">
    <location>
        <begin position="50"/>
        <end position="67"/>
    </location>
</feature>
<organism evidence="2 3">
    <name type="scientific">Sphingobium herbicidovorans (strain ATCC 700291 / DSM 11019 / CCUG 56400 / KCTC 2939 / LMG 18315 / NBRC 16415 / MH)</name>
    <name type="common">Sphingomonas herbicidovorans</name>
    <dbReference type="NCBI Taxonomy" id="1219045"/>
    <lineage>
        <taxon>Bacteria</taxon>
        <taxon>Pseudomonadati</taxon>
        <taxon>Pseudomonadota</taxon>
        <taxon>Alphaproteobacteria</taxon>
        <taxon>Sphingomonadales</taxon>
        <taxon>Sphingomonadaceae</taxon>
        <taxon>Sphingobium</taxon>
    </lineage>
</organism>
<dbReference type="NCBIfam" id="TIGR02587">
    <property type="entry name" value="TIGR02587 family membrane protein"/>
    <property type="match status" value="1"/>
</dbReference>
<accession>A0A086P960</accession>
<dbReference type="Proteomes" id="UP000024284">
    <property type="component" value="Unassembled WGS sequence"/>
</dbReference>
<feature type="transmembrane region" description="Helical" evidence="1">
    <location>
        <begin position="150"/>
        <end position="171"/>
    </location>
</feature>
<keyword evidence="1" id="KW-0812">Transmembrane</keyword>
<name>A0A086P960_SPHHM</name>
<dbReference type="AlphaFoldDB" id="A0A086P960"/>
<dbReference type="Pfam" id="PF09622">
    <property type="entry name" value="DUF2391"/>
    <property type="match status" value="1"/>
</dbReference>
<feature type="transmembrane region" description="Helical" evidence="1">
    <location>
        <begin position="20"/>
        <end position="38"/>
    </location>
</feature>
<evidence type="ECO:0000313" key="2">
    <source>
        <dbReference type="EMBL" id="KFG89928.1"/>
    </source>
</evidence>
<evidence type="ECO:0000256" key="1">
    <source>
        <dbReference type="SAM" id="Phobius"/>
    </source>
</evidence>
<keyword evidence="1" id="KW-0472">Membrane</keyword>
<gene>
    <name evidence="2" type="ORF">BV98_002224</name>
</gene>
<proteinExistence type="predicted"/>
<dbReference type="InterPro" id="IPR024464">
    <property type="entry name" value="DUF2391"/>
</dbReference>
<keyword evidence="1" id="KW-1133">Transmembrane helix</keyword>
<dbReference type="eggNOG" id="COG4711">
    <property type="taxonomic scope" value="Bacteria"/>
</dbReference>
<dbReference type="STRING" id="76947.GCA_002080435_03937"/>
<keyword evidence="3" id="KW-1185">Reference proteome</keyword>
<dbReference type="PATRIC" id="fig|1219045.3.peg.2264"/>
<evidence type="ECO:0000313" key="3">
    <source>
        <dbReference type="Proteomes" id="UP000024284"/>
    </source>
</evidence>
<feature type="transmembrane region" description="Helical" evidence="1">
    <location>
        <begin position="183"/>
        <end position="203"/>
    </location>
</feature>
<dbReference type="OrthoDB" id="147125at2"/>
<protein>
    <submittedName>
        <fullName evidence="2">Integral membrane protein</fullName>
    </submittedName>
</protein>
<dbReference type="RefSeq" id="WP_037466023.1">
    <property type="nucleotide sequence ID" value="NZ_BCZD01000046.1"/>
</dbReference>
<dbReference type="InterPro" id="IPR013416">
    <property type="entry name" value="CHP02587_IM"/>
</dbReference>